<accession>B8I1V0</accession>
<dbReference type="GO" id="GO:0006508">
    <property type="term" value="P:proteolysis"/>
    <property type="evidence" value="ECO:0007669"/>
    <property type="project" value="UniProtKB-KW"/>
</dbReference>
<evidence type="ECO:0000313" key="8">
    <source>
        <dbReference type="Proteomes" id="UP000001349"/>
    </source>
</evidence>
<proteinExistence type="inferred from homology"/>
<dbReference type="AlphaFoldDB" id="B8I1V0"/>
<dbReference type="Gene3D" id="3.40.50.200">
    <property type="entry name" value="Peptidase S8/S53 domain"/>
    <property type="match status" value="1"/>
</dbReference>
<dbReference type="PANTHER" id="PTHR43806:SF11">
    <property type="entry name" value="CEREVISIN-RELATED"/>
    <property type="match status" value="1"/>
</dbReference>
<dbReference type="HOGENOM" id="CLU_041657_0_0_9"/>
<organism evidence="7 8">
    <name type="scientific">Ruminiclostridium cellulolyticum (strain ATCC 35319 / DSM 5812 / JCM 6584 / H10)</name>
    <name type="common">Clostridium cellulolyticum</name>
    <dbReference type="NCBI Taxonomy" id="394503"/>
    <lineage>
        <taxon>Bacteria</taxon>
        <taxon>Bacillati</taxon>
        <taxon>Bacillota</taxon>
        <taxon>Clostridia</taxon>
        <taxon>Eubacteriales</taxon>
        <taxon>Oscillospiraceae</taxon>
        <taxon>Ruminiclostridium</taxon>
    </lineage>
</organism>
<feature type="active site" description="Charge relay system" evidence="5">
    <location>
        <position position="50"/>
    </location>
</feature>
<comment type="similarity">
    <text evidence="1 5">Belongs to the peptidase S8 family.</text>
</comment>
<dbReference type="KEGG" id="cce:Ccel_3447"/>
<reference evidence="7 8" key="1">
    <citation type="submission" date="2009-01" db="EMBL/GenBank/DDBJ databases">
        <title>Complete sequence of Clostridium cellulolyticum H10.</title>
        <authorList>
            <consortium name="US DOE Joint Genome Institute"/>
            <person name="Lucas S."/>
            <person name="Copeland A."/>
            <person name="Lapidus A."/>
            <person name="Glavina del Rio T."/>
            <person name="Dalin E."/>
            <person name="Tice H."/>
            <person name="Bruce D."/>
            <person name="Goodwin L."/>
            <person name="Pitluck S."/>
            <person name="Chertkov O."/>
            <person name="Saunders E."/>
            <person name="Brettin T."/>
            <person name="Detter J.C."/>
            <person name="Han C."/>
            <person name="Larimer F."/>
            <person name="Land M."/>
            <person name="Hauser L."/>
            <person name="Kyrpides N."/>
            <person name="Ivanova N."/>
            <person name="Zhou J."/>
            <person name="Richardson P."/>
        </authorList>
    </citation>
    <scope>NUCLEOTIDE SEQUENCE [LARGE SCALE GENOMIC DNA]</scope>
    <source>
        <strain evidence="8">ATCC 35319 / DSM 5812 / JCM 6584 / H10</strain>
    </source>
</reference>
<evidence type="ECO:0000256" key="5">
    <source>
        <dbReference type="PROSITE-ProRule" id="PRU01240"/>
    </source>
</evidence>
<dbReference type="SUPFAM" id="SSF52743">
    <property type="entry name" value="Subtilisin-like"/>
    <property type="match status" value="1"/>
</dbReference>
<dbReference type="InterPro" id="IPR050131">
    <property type="entry name" value="Peptidase_S8_subtilisin-like"/>
</dbReference>
<dbReference type="InterPro" id="IPR034067">
    <property type="entry name" value="Serine_protease_KerA-like_dom"/>
</dbReference>
<keyword evidence="2 5" id="KW-0645">Protease</keyword>
<evidence type="ECO:0000259" key="6">
    <source>
        <dbReference type="Pfam" id="PF00082"/>
    </source>
</evidence>
<dbReference type="PROSITE" id="PS51892">
    <property type="entry name" value="SUBTILASE"/>
    <property type="match status" value="1"/>
</dbReference>
<dbReference type="RefSeq" id="WP_015926787.1">
    <property type="nucleotide sequence ID" value="NC_011898.1"/>
</dbReference>
<dbReference type="EMBL" id="CP001348">
    <property type="protein sequence ID" value="ACL77735.1"/>
    <property type="molecule type" value="Genomic_DNA"/>
</dbReference>
<dbReference type="eggNOG" id="COG1404">
    <property type="taxonomic scope" value="Bacteria"/>
</dbReference>
<protein>
    <submittedName>
        <fullName evidence="7">Peptidase S8 and S53 subtilisin kexin sedolisin</fullName>
    </submittedName>
</protein>
<gene>
    <name evidence="7" type="ordered locus">Ccel_3447</name>
</gene>
<evidence type="ECO:0000313" key="7">
    <source>
        <dbReference type="EMBL" id="ACL77735.1"/>
    </source>
</evidence>
<name>B8I1V0_RUMCH</name>
<evidence type="ECO:0000256" key="2">
    <source>
        <dbReference type="ARBA" id="ARBA00022670"/>
    </source>
</evidence>
<feature type="domain" description="Peptidase S8/S53" evidence="6">
    <location>
        <begin position="7"/>
        <end position="222"/>
    </location>
</feature>
<dbReference type="PANTHER" id="PTHR43806">
    <property type="entry name" value="PEPTIDASE S8"/>
    <property type="match status" value="1"/>
</dbReference>
<evidence type="ECO:0000256" key="1">
    <source>
        <dbReference type="ARBA" id="ARBA00011073"/>
    </source>
</evidence>
<dbReference type="OrthoDB" id="184152at2"/>
<dbReference type="GO" id="GO:0004252">
    <property type="term" value="F:serine-type endopeptidase activity"/>
    <property type="evidence" value="ECO:0007669"/>
    <property type="project" value="UniProtKB-UniRule"/>
</dbReference>
<dbReference type="STRING" id="394503.Ccel_3447"/>
<dbReference type="InterPro" id="IPR036852">
    <property type="entry name" value="Peptidase_S8/S53_dom_sf"/>
</dbReference>
<evidence type="ECO:0000256" key="4">
    <source>
        <dbReference type="ARBA" id="ARBA00022825"/>
    </source>
</evidence>
<dbReference type="InterPro" id="IPR000209">
    <property type="entry name" value="Peptidase_S8/S53_dom"/>
</dbReference>
<dbReference type="Proteomes" id="UP000001349">
    <property type="component" value="Chromosome"/>
</dbReference>
<feature type="active site" description="Charge relay system" evidence="5">
    <location>
        <position position="12"/>
    </location>
</feature>
<feature type="active site" description="Charge relay system" evidence="5">
    <location>
        <position position="199"/>
    </location>
</feature>
<evidence type="ECO:0000256" key="3">
    <source>
        <dbReference type="ARBA" id="ARBA00022801"/>
    </source>
</evidence>
<sequence length="396" mass="44151">MNTLPINIAVIDDGVNEKLYQTGKLAFNLEITHDLSVCNRTGYDSFFMSHGTTCAAIIKKYSPEAVLGSIKILDSDSRTGMKAQLIWALKWCVENRIRIVNLSLGTIDYRDFAEIKEVVDYACERNVIVVAACNNRNILTCPASLENVIGVKCDLAEVLNEGEYTFNYASMDGIDITAFAKHSLKKHDGTNTVTGACNSYAAPFVTSQVYNLIRDNPNIDFTEIIGKLQQEASPAGTLCVKSPEKRKEPDIPVILINNQKAGSFEKGLTGKFRGDGFNAVCVFLNPNESDVSNICNGYIDIRRFTNQENPSIKNSFYDICGVFNPDIILFSSNNQKSNKVQSQGIMELDPDIEICINDISIEVKSSYGIQSYSNYNNNQLEQVYSYILELFEKEEE</sequence>
<dbReference type="Pfam" id="PF00082">
    <property type="entry name" value="Peptidase_S8"/>
    <property type="match status" value="1"/>
</dbReference>
<keyword evidence="8" id="KW-1185">Reference proteome</keyword>
<keyword evidence="3 5" id="KW-0378">Hydrolase</keyword>
<dbReference type="CDD" id="cd07492">
    <property type="entry name" value="Peptidases_S8_8"/>
    <property type="match status" value="1"/>
</dbReference>
<keyword evidence="4 5" id="KW-0720">Serine protease</keyword>